<comment type="caution">
    <text evidence="5">The sequence shown here is derived from an EMBL/GenBank/DDBJ whole genome shotgun (WGS) entry which is preliminary data.</text>
</comment>
<dbReference type="InterPro" id="IPR000994">
    <property type="entry name" value="Pept_M24"/>
</dbReference>
<reference evidence="5" key="1">
    <citation type="journal article" date="2020" name="mSystems">
        <title>Genome- and Community-Level Interaction Insights into Carbon Utilization and Element Cycling Functions of Hydrothermarchaeota in Hydrothermal Sediment.</title>
        <authorList>
            <person name="Zhou Z."/>
            <person name="Liu Y."/>
            <person name="Xu W."/>
            <person name="Pan J."/>
            <person name="Luo Z.H."/>
            <person name="Li M."/>
        </authorList>
    </citation>
    <scope>NUCLEOTIDE SEQUENCE [LARGE SCALE GENOMIC DNA]</scope>
    <source>
        <strain evidence="5">SpSt-757</strain>
    </source>
</reference>
<name>A0A7V3J9N9_UNCC3</name>
<evidence type="ECO:0000259" key="4">
    <source>
        <dbReference type="Pfam" id="PF00557"/>
    </source>
</evidence>
<dbReference type="AlphaFoldDB" id="A0A7V3J9N9"/>
<dbReference type="Gene3D" id="3.90.230.10">
    <property type="entry name" value="Creatinase/methionine aminopeptidase superfamily"/>
    <property type="match status" value="1"/>
</dbReference>
<sequence>MNPERIDLLMEKYGVDWVVVEGSGSATSLFYLTRGAHIGSGIFLKERGKSPILIHIDMERDNVKHLTDFSLVSFSSLNLRDLNQIKDPVERGFAYYKRIFERFGVSGKVYFQGERFNNVSLEVFKRISSELSGIQFPPIKEDIIYIARRQKTEEEIERLRSVATRTQEAFLVLIDYLKKLDRSSGYLEDNGRPVTIGAARVFLRNELIKRGLIDSSGMIIAQGRDGGVPHNHGNDEEPIKVGTPIVFDIYPREYGGGFYFDMTRTYSFGEPSKDVIDAFEQVRYIQEEAVKQAIEGKACKELEELVVNYFESKGHETLRKNPQAQEGYVHSLGHGVGLDVHELPVINLNTEHTLEKGDVFTIEPGLYYPSKGFGIRIEDTLYIDKEGRTVNLTFVPKVLVL</sequence>
<keyword evidence="2" id="KW-0378">Hydrolase</keyword>
<feature type="domain" description="Peptidase M24" evidence="4">
    <location>
        <begin position="198"/>
        <end position="384"/>
    </location>
</feature>
<dbReference type="InterPro" id="IPR001131">
    <property type="entry name" value="Peptidase_M24B_aminopep-P_CS"/>
</dbReference>
<keyword evidence="5" id="KW-0645">Protease</keyword>
<dbReference type="PANTHER" id="PTHR46112:SF2">
    <property type="entry name" value="XAA-PRO AMINOPEPTIDASE P-RELATED"/>
    <property type="match status" value="1"/>
</dbReference>
<evidence type="ECO:0000256" key="3">
    <source>
        <dbReference type="RuleBase" id="RU000590"/>
    </source>
</evidence>
<gene>
    <name evidence="5" type="ORF">ENV41_01305</name>
</gene>
<dbReference type="Pfam" id="PF00557">
    <property type="entry name" value="Peptidase_M24"/>
    <property type="match status" value="1"/>
</dbReference>
<evidence type="ECO:0000256" key="1">
    <source>
        <dbReference type="ARBA" id="ARBA00022723"/>
    </source>
</evidence>
<keyword evidence="1 3" id="KW-0479">Metal-binding</keyword>
<dbReference type="PANTHER" id="PTHR46112">
    <property type="entry name" value="AMINOPEPTIDASE"/>
    <property type="match status" value="1"/>
</dbReference>
<organism evidence="5">
    <name type="scientific">candidate division CPR3 bacterium</name>
    <dbReference type="NCBI Taxonomy" id="2268181"/>
    <lineage>
        <taxon>Bacteria</taxon>
        <taxon>Bacteria division CPR3</taxon>
    </lineage>
</organism>
<evidence type="ECO:0000256" key="2">
    <source>
        <dbReference type="ARBA" id="ARBA00022801"/>
    </source>
</evidence>
<keyword evidence="5" id="KW-0031">Aminopeptidase</keyword>
<comment type="similarity">
    <text evidence="3">Belongs to the peptidase M24B family.</text>
</comment>
<dbReference type="PROSITE" id="PS00491">
    <property type="entry name" value="PROLINE_PEPTIDASE"/>
    <property type="match status" value="1"/>
</dbReference>
<accession>A0A7V3J9N9</accession>
<dbReference type="GO" id="GO:0004177">
    <property type="term" value="F:aminopeptidase activity"/>
    <property type="evidence" value="ECO:0007669"/>
    <property type="project" value="UniProtKB-KW"/>
</dbReference>
<dbReference type="EMBL" id="DTGG01000040">
    <property type="protein sequence ID" value="HFZ08754.1"/>
    <property type="molecule type" value="Genomic_DNA"/>
</dbReference>
<dbReference type="InterPro" id="IPR036005">
    <property type="entry name" value="Creatinase/aminopeptidase-like"/>
</dbReference>
<protein>
    <submittedName>
        <fullName evidence="5">Aminopeptidase P family protein</fullName>
    </submittedName>
</protein>
<dbReference type="GO" id="GO:0046872">
    <property type="term" value="F:metal ion binding"/>
    <property type="evidence" value="ECO:0007669"/>
    <property type="project" value="UniProtKB-KW"/>
</dbReference>
<proteinExistence type="inferred from homology"/>
<dbReference type="SUPFAM" id="SSF55920">
    <property type="entry name" value="Creatinase/aminopeptidase"/>
    <property type="match status" value="1"/>
</dbReference>
<dbReference type="InterPro" id="IPR050659">
    <property type="entry name" value="Peptidase_M24B"/>
</dbReference>
<evidence type="ECO:0000313" key="5">
    <source>
        <dbReference type="EMBL" id="HFZ08754.1"/>
    </source>
</evidence>